<proteinExistence type="predicted"/>
<evidence type="ECO:0000313" key="1">
    <source>
        <dbReference type="EMBL" id="HGW60727.1"/>
    </source>
</evidence>
<evidence type="ECO:0008006" key="2">
    <source>
        <dbReference type="Google" id="ProtNLM"/>
    </source>
</evidence>
<dbReference type="AlphaFoldDB" id="A0A7C4U1G4"/>
<name>A0A7C4U1G4_9BACT</name>
<reference evidence="1" key="1">
    <citation type="journal article" date="2020" name="mSystems">
        <title>Genome- and Community-Level Interaction Insights into Carbon Utilization and Element Cycling Functions of Hydrothermarchaeota in Hydrothermal Sediment.</title>
        <authorList>
            <person name="Zhou Z."/>
            <person name="Liu Y."/>
            <person name="Xu W."/>
            <person name="Pan J."/>
            <person name="Luo Z.H."/>
            <person name="Li M."/>
        </authorList>
    </citation>
    <scope>NUCLEOTIDE SEQUENCE [LARGE SCALE GENOMIC DNA]</scope>
    <source>
        <strain evidence="1">SpSt-794</strain>
    </source>
</reference>
<comment type="caution">
    <text evidence="1">The sequence shown here is derived from an EMBL/GenBank/DDBJ whole genome shotgun (WGS) entry which is preliminary data.</text>
</comment>
<protein>
    <recommendedName>
        <fullName evidence="2">Asp23/Gls24 family envelope stress response protein</fullName>
    </recommendedName>
</protein>
<organism evidence="1">
    <name type="scientific">Caldisericum exile</name>
    <dbReference type="NCBI Taxonomy" id="693075"/>
    <lineage>
        <taxon>Bacteria</taxon>
        <taxon>Pseudomonadati</taxon>
        <taxon>Caldisericota/Cryosericota group</taxon>
        <taxon>Caldisericota</taxon>
        <taxon>Caldisericia</taxon>
        <taxon>Caldisericales</taxon>
        <taxon>Caldisericaceae</taxon>
        <taxon>Caldisericum</taxon>
    </lineage>
</organism>
<sequence>MSRIILREEALASIVENALLKIEGVRGLSLRSPVRFEYSNAEIFIEVRIQAFFNVDLVKVGREVIEKIKLEVESITPFKVKDIKVIFEDVVYES</sequence>
<accession>A0A7C4U1G4</accession>
<gene>
    <name evidence="1" type="ORF">ENV82_04790</name>
</gene>
<dbReference type="EMBL" id="DTHV01000147">
    <property type="protein sequence ID" value="HGW60727.1"/>
    <property type="molecule type" value="Genomic_DNA"/>
</dbReference>